<organism evidence="2 3">
    <name type="scientific">Biomphalaria glabrata</name>
    <name type="common">Bloodfluke planorb</name>
    <name type="synonym">Freshwater snail</name>
    <dbReference type="NCBI Taxonomy" id="6526"/>
    <lineage>
        <taxon>Eukaryota</taxon>
        <taxon>Metazoa</taxon>
        <taxon>Spiralia</taxon>
        <taxon>Lophotrochozoa</taxon>
        <taxon>Mollusca</taxon>
        <taxon>Gastropoda</taxon>
        <taxon>Heterobranchia</taxon>
        <taxon>Euthyneura</taxon>
        <taxon>Panpulmonata</taxon>
        <taxon>Hygrophila</taxon>
        <taxon>Lymnaeoidea</taxon>
        <taxon>Planorbidae</taxon>
        <taxon>Biomphalaria</taxon>
    </lineage>
</organism>
<feature type="chain" id="PRO_5044703067" evidence="1">
    <location>
        <begin position="23"/>
        <end position="564"/>
    </location>
</feature>
<dbReference type="PROSITE" id="PS51257">
    <property type="entry name" value="PROKAR_LIPOPROTEIN"/>
    <property type="match status" value="1"/>
</dbReference>
<feature type="signal peptide" evidence="1">
    <location>
        <begin position="1"/>
        <end position="22"/>
    </location>
</feature>
<protein>
    <submittedName>
        <fullName evidence="3 4">Uncharacterized protein LOC106052440 isoform X1</fullName>
    </submittedName>
</protein>
<dbReference type="RefSeq" id="XP_055899687.1">
    <property type="nucleotide sequence ID" value="XM_056043712.1"/>
</dbReference>
<evidence type="ECO:0000256" key="1">
    <source>
        <dbReference type="SAM" id="SignalP"/>
    </source>
</evidence>
<evidence type="ECO:0000313" key="2">
    <source>
        <dbReference type="Proteomes" id="UP001165740"/>
    </source>
</evidence>
<accession>A0A9W3BJT8</accession>
<gene>
    <name evidence="3 4" type="primary">LOC106052440</name>
</gene>
<keyword evidence="2" id="KW-1185">Reference proteome</keyword>
<dbReference type="Proteomes" id="UP001165740">
    <property type="component" value="Chromosome 10"/>
</dbReference>
<keyword evidence="1" id="KW-0732">Signal</keyword>
<dbReference type="AlphaFoldDB" id="A0A9W3BJT8"/>
<evidence type="ECO:0000313" key="3">
    <source>
        <dbReference type="RefSeq" id="XP_055899687.1"/>
    </source>
</evidence>
<proteinExistence type="predicted"/>
<dbReference type="RefSeq" id="XP_055899688.1">
    <property type="nucleotide sequence ID" value="XM_056043713.1"/>
</dbReference>
<name>A0A9W3BJT8_BIOGL</name>
<sequence length="564" mass="62674">MKTYHVASALMCFLALPLMTFGCLEECMRKFTAEMSAFNSNETTNGTAQMTSSFCRLMYNHITCYYSAMDRCSPEVKLLVRSMLDMSIFPEYQRKCSQYYFGGVFSPGTNDSYSQGTVNTSYGSVTPQIGATPTSGRLLLICRERSMNCQSQFNNSVKAYDLSRNVSNLCQSLESLTLCYVNLSVSECGHLVNRNMLKAMQGQHGGMCSANAQANTVNMMECANKTIKCYSIFNSSFTPAVGDYNLMIMCSAIENYTKCMQEVSTTSHCSQFTNQTLTSINQLKSRHRAYCGDDNGQTAIRCAGNFQTCYSEFNKTFFPTLHSGDMSLMCSSLDKYSSCVSRLSPTCSQQLDQVVRSVQFMKLQFREQCHPKSLRLSNCSEVVSCSTSLMRNFSSILSSRKLCGTYSEYFQCVAKGLEACKLPQSTTGVAFIDLGDMLQNYCENISSNPKLIQCPAFVKCTTAVSMAFSPSIKSMFEGSTWCTYMQLNVGCAEHALQSSGCFLDEDVQLQKYIDTIDRTRMSTCGKEVKGSEVGGQHGNNGSEATRSLQYFLLVVCLIMLAVRF</sequence>
<dbReference type="OrthoDB" id="6050649at2759"/>
<evidence type="ECO:0000313" key="4">
    <source>
        <dbReference type="RefSeq" id="XP_055899688.1"/>
    </source>
</evidence>
<reference evidence="3 4" key="1">
    <citation type="submission" date="2025-04" db="UniProtKB">
        <authorList>
            <consortium name="RefSeq"/>
        </authorList>
    </citation>
    <scope>IDENTIFICATION</scope>
</reference>
<dbReference type="GeneID" id="106052440"/>
<dbReference type="OMA" id="CVHTVSK"/>